<dbReference type="EMBL" id="BMYZ01000001">
    <property type="protein sequence ID" value="GGY72155.1"/>
    <property type="molecule type" value="Genomic_DNA"/>
</dbReference>
<organism evidence="1 2">
    <name type="scientific">Cellvibrio zantedeschiae</name>
    <dbReference type="NCBI Taxonomy" id="1237077"/>
    <lineage>
        <taxon>Bacteria</taxon>
        <taxon>Pseudomonadati</taxon>
        <taxon>Pseudomonadota</taxon>
        <taxon>Gammaproteobacteria</taxon>
        <taxon>Cellvibrionales</taxon>
        <taxon>Cellvibrionaceae</taxon>
        <taxon>Cellvibrio</taxon>
    </lineage>
</organism>
<evidence type="ECO:0000313" key="2">
    <source>
        <dbReference type="Proteomes" id="UP000619761"/>
    </source>
</evidence>
<evidence type="ECO:0008006" key="3">
    <source>
        <dbReference type="Google" id="ProtNLM"/>
    </source>
</evidence>
<reference evidence="2" key="1">
    <citation type="journal article" date="2019" name="Int. J. Syst. Evol. Microbiol.">
        <title>The Global Catalogue of Microorganisms (GCM) 10K type strain sequencing project: providing services to taxonomists for standard genome sequencing and annotation.</title>
        <authorList>
            <consortium name="The Broad Institute Genomics Platform"/>
            <consortium name="The Broad Institute Genome Sequencing Center for Infectious Disease"/>
            <person name="Wu L."/>
            <person name="Ma J."/>
        </authorList>
    </citation>
    <scope>NUCLEOTIDE SEQUENCE [LARGE SCALE GENOMIC DNA]</scope>
    <source>
        <strain evidence="2">KCTC 32239</strain>
    </source>
</reference>
<keyword evidence="2" id="KW-1185">Reference proteome</keyword>
<evidence type="ECO:0000313" key="1">
    <source>
        <dbReference type="EMBL" id="GGY72155.1"/>
    </source>
</evidence>
<proteinExistence type="predicted"/>
<comment type="caution">
    <text evidence="1">The sequence shown here is derived from an EMBL/GenBank/DDBJ whole genome shotgun (WGS) entry which is preliminary data.</text>
</comment>
<protein>
    <recommendedName>
        <fullName evidence="3">Lipoprotein</fullName>
    </recommendedName>
</protein>
<name>A0ABQ3B008_9GAMM</name>
<sequence>MQKLWLLVVFITLTFSLLGCEDQKTEPPVVHPTANSNALTTIETDKWLGRWNGPEGTFLKLSGGEGKYEITIQNLDGPQVYSGISLDNKIRFERNGVIENIHATSGLETGMKWLSEKHNCLTIKRGEGFCRD</sequence>
<dbReference type="PROSITE" id="PS51257">
    <property type="entry name" value="PROKAR_LIPOPROTEIN"/>
    <property type="match status" value="1"/>
</dbReference>
<dbReference type="RefSeq" id="WP_189417435.1">
    <property type="nucleotide sequence ID" value="NZ_BMYZ01000001.1"/>
</dbReference>
<gene>
    <name evidence="1" type="ORF">GCM10011613_16390</name>
</gene>
<dbReference type="Proteomes" id="UP000619761">
    <property type="component" value="Unassembled WGS sequence"/>
</dbReference>
<accession>A0ABQ3B008</accession>